<evidence type="ECO:0000313" key="2">
    <source>
        <dbReference type="EMBL" id="AUX24914.1"/>
    </source>
</evidence>
<feature type="region of interest" description="Disordered" evidence="1">
    <location>
        <begin position="90"/>
        <end position="140"/>
    </location>
</feature>
<dbReference type="EMBL" id="CP012670">
    <property type="protein sequence ID" value="AUX24914.1"/>
    <property type="molecule type" value="Genomic_DNA"/>
</dbReference>
<evidence type="ECO:0000256" key="1">
    <source>
        <dbReference type="SAM" id="MobiDB-lite"/>
    </source>
</evidence>
<protein>
    <submittedName>
        <fullName evidence="2">Uncharacterized protein</fullName>
    </submittedName>
</protein>
<name>A0A4P2Q635_SORCE</name>
<feature type="compositionally biased region" description="Basic residues" evidence="1">
    <location>
        <begin position="90"/>
        <end position="105"/>
    </location>
</feature>
<proteinExistence type="predicted"/>
<evidence type="ECO:0000313" key="3">
    <source>
        <dbReference type="Proteomes" id="UP000295781"/>
    </source>
</evidence>
<organism evidence="2 3">
    <name type="scientific">Sorangium cellulosum</name>
    <name type="common">Polyangium cellulosum</name>
    <dbReference type="NCBI Taxonomy" id="56"/>
    <lineage>
        <taxon>Bacteria</taxon>
        <taxon>Pseudomonadati</taxon>
        <taxon>Myxococcota</taxon>
        <taxon>Polyangia</taxon>
        <taxon>Polyangiales</taxon>
        <taxon>Polyangiaceae</taxon>
        <taxon>Sorangium</taxon>
    </lineage>
</organism>
<gene>
    <name evidence="2" type="ORF">SOCEGT47_054550</name>
</gene>
<sequence>MPEVEIRGREILLDGKRVGDARNIVELGRLTKRDELFEPLRARRADADQRGAPMQREIAVVADDAAAWIVVESVMRTAAFAGYYRALRHRQGREGHRGRRDRRAGRLAAVPRERAHAGSRGRELRAARVQEAHVSDARRR</sequence>
<reference evidence="2 3" key="1">
    <citation type="submission" date="2015-09" db="EMBL/GenBank/DDBJ databases">
        <title>Sorangium comparison.</title>
        <authorList>
            <person name="Zaburannyi N."/>
            <person name="Bunk B."/>
            <person name="Overmann J."/>
            <person name="Mueller R."/>
        </authorList>
    </citation>
    <scope>NUCLEOTIDE SEQUENCE [LARGE SCALE GENOMIC DNA]</scope>
    <source>
        <strain evidence="2 3">So ceGT47</strain>
    </source>
</reference>
<feature type="compositionally biased region" description="Basic and acidic residues" evidence="1">
    <location>
        <begin position="111"/>
        <end position="140"/>
    </location>
</feature>
<dbReference type="AlphaFoldDB" id="A0A4P2Q635"/>
<dbReference type="Proteomes" id="UP000295781">
    <property type="component" value="Chromosome"/>
</dbReference>
<accession>A0A4P2Q635</accession>